<dbReference type="InterPro" id="IPR002918">
    <property type="entry name" value="Lipase_EstA/Esterase_EstB"/>
</dbReference>
<evidence type="ECO:0000256" key="1">
    <source>
        <dbReference type="SAM" id="SignalP"/>
    </source>
</evidence>
<accession>A0A8H9J010</accession>
<evidence type="ECO:0000313" key="3">
    <source>
        <dbReference type="Proteomes" id="UP000658656"/>
    </source>
</evidence>
<reference evidence="2" key="1">
    <citation type="journal article" date="2014" name="Int. J. Syst. Evol. Microbiol.">
        <title>Complete genome sequence of Corynebacterium casei LMG S-19264T (=DSM 44701T), isolated from a smear-ripened cheese.</title>
        <authorList>
            <consortium name="US DOE Joint Genome Institute (JGI-PGF)"/>
            <person name="Walter F."/>
            <person name="Albersmeier A."/>
            <person name="Kalinowski J."/>
            <person name="Ruckert C."/>
        </authorList>
    </citation>
    <scope>NUCLEOTIDE SEQUENCE</scope>
    <source>
        <strain evidence="2">CGMCC 4.7679</strain>
    </source>
</reference>
<dbReference type="Pfam" id="PF01674">
    <property type="entry name" value="Lipase_2"/>
    <property type="match status" value="1"/>
</dbReference>
<feature type="signal peptide" evidence="1">
    <location>
        <begin position="1"/>
        <end position="24"/>
    </location>
</feature>
<dbReference type="GO" id="GO:0016042">
    <property type="term" value="P:lipid catabolic process"/>
    <property type="evidence" value="ECO:0007669"/>
    <property type="project" value="InterPro"/>
</dbReference>
<protein>
    <submittedName>
        <fullName evidence="2">Lipase</fullName>
    </submittedName>
</protein>
<dbReference type="EMBL" id="BNAV01000009">
    <property type="protein sequence ID" value="GHF71933.1"/>
    <property type="molecule type" value="Genomic_DNA"/>
</dbReference>
<dbReference type="Proteomes" id="UP000658656">
    <property type="component" value="Unassembled WGS sequence"/>
</dbReference>
<dbReference type="InterPro" id="IPR029058">
    <property type="entry name" value="AB_hydrolase_fold"/>
</dbReference>
<dbReference type="RefSeq" id="WP_145933259.1">
    <property type="nucleotide sequence ID" value="NZ_BNAV01000009.1"/>
</dbReference>
<name>A0A8H9J010_9PSEU</name>
<dbReference type="PANTHER" id="PTHR32015:SF1">
    <property type="entry name" value="LIPASE"/>
    <property type="match status" value="1"/>
</dbReference>
<comment type="caution">
    <text evidence="2">The sequence shown here is derived from an EMBL/GenBank/DDBJ whole genome shotgun (WGS) entry which is preliminary data.</text>
</comment>
<dbReference type="SUPFAM" id="SSF53474">
    <property type="entry name" value="alpha/beta-Hydrolases"/>
    <property type="match status" value="1"/>
</dbReference>
<sequence>MKRFVVLFVGVVLALLPGVVTAQADTPRPVVYSGIAALANGALRPDTDPDGANDWSCRPSAAHPRPVVLVHGTAENMTYNWFTLAPLLRNEGYCVFALNYGETAEYHIGLPGSLHTYGAAHIPGSAQELSAFVDKVLAATGTSKVDLVGHSQGGMMPRYYLKFLGGASKVDKLVALSPSNHGTNADGLALLPGVPFLLTAGLGPAAEDQLAGSPLLQQLNAGGDTVPGVTYTVIQTRYDEIVTPYTSAFLTGPDVTNILLQDQCPLDTSEHLGISFDSIALRDVLNALDPAHTQAPDCTLTLPINGGGYDAQARAAATWTP</sequence>
<proteinExistence type="predicted"/>
<keyword evidence="3" id="KW-1185">Reference proteome</keyword>
<evidence type="ECO:0000313" key="2">
    <source>
        <dbReference type="EMBL" id="GHF71933.1"/>
    </source>
</evidence>
<gene>
    <name evidence="2" type="ORF">GCM10017566_52090</name>
</gene>
<organism evidence="2 3">
    <name type="scientific">Amycolatopsis bartoniae</name>
    <dbReference type="NCBI Taxonomy" id="941986"/>
    <lineage>
        <taxon>Bacteria</taxon>
        <taxon>Bacillati</taxon>
        <taxon>Actinomycetota</taxon>
        <taxon>Actinomycetes</taxon>
        <taxon>Pseudonocardiales</taxon>
        <taxon>Pseudonocardiaceae</taxon>
        <taxon>Amycolatopsis</taxon>
    </lineage>
</organism>
<dbReference type="PANTHER" id="PTHR32015">
    <property type="entry name" value="FASTING INDUCED LIPASE"/>
    <property type="match status" value="1"/>
</dbReference>
<dbReference type="OrthoDB" id="8871309at2"/>
<dbReference type="GO" id="GO:0016298">
    <property type="term" value="F:lipase activity"/>
    <property type="evidence" value="ECO:0007669"/>
    <property type="project" value="TreeGrafter"/>
</dbReference>
<feature type="chain" id="PRO_5034656743" evidence="1">
    <location>
        <begin position="25"/>
        <end position="321"/>
    </location>
</feature>
<dbReference type="Gene3D" id="3.40.50.1820">
    <property type="entry name" value="alpha/beta hydrolase"/>
    <property type="match status" value="1"/>
</dbReference>
<dbReference type="AlphaFoldDB" id="A0A8H9J010"/>
<keyword evidence="1" id="KW-0732">Signal</keyword>
<reference evidence="2" key="2">
    <citation type="submission" date="2020-09" db="EMBL/GenBank/DDBJ databases">
        <authorList>
            <person name="Sun Q."/>
            <person name="Zhou Y."/>
        </authorList>
    </citation>
    <scope>NUCLEOTIDE SEQUENCE</scope>
    <source>
        <strain evidence="2">CGMCC 4.7679</strain>
    </source>
</reference>